<name>J3M4B8_ORYBR</name>
<reference evidence="1" key="1">
    <citation type="journal article" date="2013" name="Nat. Commun.">
        <title>Whole-genome sequencing of Oryza brachyantha reveals mechanisms underlying Oryza genome evolution.</title>
        <authorList>
            <person name="Chen J."/>
            <person name="Huang Q."/>
            <person name="Gao D."/>
            <person name="Wang J."/>
            <person name="Lang Y."/>
            <person name="Liu T."/>
            <person name="Li B."/>
            <person name="Bai Z."/>
            <person name="Luis Goicoechea J."/>
            <person name="Liang C."/>
            <person name="Chen C."/>
            <person name="Zhang W."/>
            <person name="Sun S."/>
            <person name="Liao Y."/>
            <person name="Zhang X."/>
            <person name="Yang L."/>
            <person name="Song C."/>
            <person name="Wang M."/>
            <person name="Shi J."/>
            <person name="Liu G."/>
            <person name="Liu J."/>
            <person name="Zhou H."/>
            <person name="Zhou W."/>
            <person name="Yu Q."/>
            <person name="An N."/>
            <person name="Chen Y."/>
            <person name="Cai Q."/>
            <person name="Wang B."/>
            <person name="Liu B."/>
            <person name="Min J."/>
            <person name="Huang Y."/>
            <person name="Wu H."/>
            <person name="Li Z."/>
            <person name="Zhang Y."/>
            <person name="Yin Y."/>
            <person name="Song W."/>
            <person name="Jiang J."/>
            <person name="Jackson S.A."/>
            <person name="Wing R.A."/>
            <person name="Wang J."/>
            <person name="Chen M."/>
        </authorList>
    </citation>
    <scope>NUCLEOTIDE SEQUENCE [LARGE SCALE GENOMIC DNA]</scope>
    <source>
        <strain evidence="1">cv. IRGC 101232</strain>
    </source>
</reference>
<evidence type="ECO:0000313" key="2">
    <source>
        <dbReference type="Proteomes" id="UP000006038"/>
    </source>
</evidence>
<protein>
    <submittedName>
        <fullName evidence="1">Uncharacterized protein</fullName>
    </submittedName>
</protein>
<reference evidence="1" key="2">
    <citation type="submission" date="2013-04" db="UniProtKB">
        <authorList>
            <consortium name="EnsemblPlants"/>
        </authorList>
    </citation>
    <scope>IDENTIFICATION</scope>
</reference>
<organism evidence="1">
    <name type="scientific">Oryza brachyantha</name>
    <name type="common">malo sina</name>
    <dbReference type="NCBI Taxonomy" id="4533"/>
    <lineage>
        <taxon>Eukaryota</taxon>
        <taxon>Viridiplantae</taxon>
        <taxon>Streptophyta</taxon>
        <taxon>Embryophyta</taxon>
        <taxon>Tracheophyta</taxon>
        <taxon>Spermatophyta</taxon>
        <taxon>Magnoliopsida</taxon>
        <taxon>Liliopsida</taxon>
        <taxon>Poales</taxon>
        <taxon>Poaceae</taxon>
        <taxon>BOP clade</taxon>
        <taxon>Oryzoideae</taxon>
        <taxon>Oryzeae</taxon>
        <taxon>Oryzinae</taxon>
        <taxon>Oryza</taxon>
    </lineage>
</organism>
<evidence type="ECO:0000313" key="1">
    <source>
        <dbReference type="EnsemblPlants" id="OB05G14420.1"/>
    </source>
</evidence>
<dbReference type="Proteomes" id="UP000006038">
    <property type="component" value="Chromosome 5"/>
</dbReference>
<sequence>MRFKSVDQVKWDGGCYRLVKIDGGCYRIVKIHGGCYRIVKMVLMKVAISCGGFTCHIKHEANLFVRQDGYKWRCGSGSPIPCASYQQDAFVCWADRLQTGTRGAFGASMEWRGC</sequence>
<dbReference type="HOGENOM" id="CLU_2124904_0_0_1"/>
<dbReference type="EnsemblPlants" id="OB05G14420.1">
    <property type="protein sequence ID" value="OB05G14420.1"/>
    <property type="gene ID" value="OB05G14420"/>
</dbReference>
<dbReference type="Gramene" id="OB05G14420.1">
    <property type="protein sequence ID" value="OB05G14420.1"/>
    <property type="gene ID" value="OB05G14420"/>
</dbReference>
<keyword evidence="2" id="KW-1185">Reference proteome</keyword>
<proteinExistence type="predicted"/>
<accession>J3M4B8</accession>
<dbReference type="AlphaFoldDB" id="J3M4B8"/>